<sequence length="328" mass="36309">MELARKRRGVTPVKAKTMIGGMIAVAAVTAGGLWKAAVNSQTPKKIPITLTPPMPFEDITFESGGGRVHGWFIPAGAHVPKPWPLVIIAHGWGSNRSRVLRYARPIWEAGYALFMYDVRSHGASDPVKAASAYLFRDDLLSALQYTSSRPEIDPAAIGVLGHSLGGLGTILAVTEGIPVSAVITDSMPSQFEVIVSAELRRRRLPLFPLAQLIPRIWFWRLGESLKTYRQRDPVILLNERRKGMQLPMLMVHSKGDNFIPPSELEYFMSKADPPVEHLWVNSGGHSCSEEDPAFWNTVIPFLKNHVQVQAQSNESVIPNVNIEKIQPN</sequence>
<dbReference type="Pfam" id="PF12697">
    <property type="entry name" value="Abhydrolase_6"/>
    <property type="match status" value="1"/>
</dbReference>
<dbReference type="PATRIC" id="fig|1705561.3.peg.403"/>
<keyword evidence="4" id="KW-1185">Reference proteome</keyword>
<dbReference type="Proteomes" id="UP000037688">
    <property type="component" value="Unassembled WGS sequence"/>
</dbReference>
<feature type="domain" description="AB hydrolase-1" evidence="2">
    <location>
        <begin position="86"/>
        <end position="293"/>
    </location>
</feature>
<organism evidence="3 4">
    <name type="scientific">Paenibacillus xylanivorans</name>
    <dbReference type="NCBI Taxonomy" id="1705561"/>
    <lineage>
        <taxon>Bacteria</taxon>
        <taxon>Bacillati</taxon>
        <taxon>Bacillota</taxon>
        <taxon>Bacilli</taxon>
        <taxon>Bacillales</taxon>
        <taxon>Paenibacillaceae</taxon>
        <taxon>Paenibacillus</taxon>
    </lineage>
</organism>
<name>A0A0N0C6A2_9BACL</name>
<reference evidence="3 4" key="1">
    <citation type="submission" date="2015-08" db="EMBL/GenBank/DDBJ databases">
        <title>Draft genome sequence of cellulolytic and xylanolytic Paenibacillus sp. A59, isolated from a decaying forest soil from Patagonia, Argentina.</title>
        <authorList>
            <person name="Ghio S."/>
            <person name="Caceres A.M."/>
            <person name="Talia P."/>
            <person name="Grasso D."/>
            <person name="Campos E."/>
        </authorList>
    </citation>
    <scope>NUCLEOTIDE SEQUENCE [LARGE SCALE GENOMIC DNA]</scope>
    <source>
        <strain evidence="3 4">A59</strain>
    </source>
</reference>
<evidence type="ECO:0000256" key="1">
    <source>
        <dbReference type="ARBA" id="ARBA00038115"/>
    </source>
</evidence>
<dbReference type="InterPro" id="IPR000073">
    <property type="entry name" value="AB_hydrolase_1"/>
</dbReference>
<dbReference type="EMBL" id="LITU01000005">
    <property type="protein sequence ID" value="KOY18425.1"/>
    <property type="molecule type" value="Genomic_DNA"/>
</dbReference>
<comment type="similarity">
    <text evidence="1">Belongs to the AB hydrolase superfamily. FUS2 hydrolase family.</text>
</comment>
<dbReference type="InterPro" id="IPR050261">
    <property type="entry name" value="FrsA_esterase"/>
</dbReference>
<dbReference type="AlphaFoldDB" id="A0A0N0C6A2"/>
<evidence type="ECO:0000313" key="3">
    <source>
        <dbReference type="EMBL" id="KOY18425.1"/>
    </source>
</evidence>
<evidence type="ECO:0000313" key="4">
    <source>
        <dbReference type="Proteomes" id="UP000037688"/>
    </source>
</evidence>
<accession>A0A0N0C6A2</accession>
<comment type="caution">
    <text evidence="3">The sequence shown here is derived from an EMBL/GenBank/DDBJ whole genome shotgun (WGS) entry which is preliminary data.</text>
</comment>
<dbReference type="InterPro" id="IPR029058">
    <property type="entry name" value="AB_hydrolase_fold"/>
</dbReference>
<evidence type="ECO:0000259" key="2">
    <source>
        <dbReference type="Pfam" id="PF12697"/>
    </source>
</evidence>
<dbReference type="Gene3D" id="3.40.50.1820">
    <property type="entry name" value="alpha/beta hydrolase"/>
    <property type="match status" value="1"/>
</dbReference>
<gene>
    <name evidence="3" type="ORF">AMS66_00655</name>
</gene>
<dbReference type="PANTHER" id="PTHR22946">
    <property type="entry name" value="DIENELACTONE HYDROLASE DOMAIN-CONTAINING PROTEIN-RELATED"/>
    <property type="match status" value="1"/>
</dbReference>
<protein>
    <recommendedName>
        <fullName evidence="2">AB hydrolase-1 domain-containing protein</fullName>
    </recommendedName>
</protein>
<dbReference type="SUPFAM" id="SSF53474">
    <property type="entry name" value="alpha/beta-Hydrolases"/>
    <property type="match status" value="1"/>
</dbReference>
<proteinExistence type="inferred from homology"/>